<protein>
    <recommendedName>
        <fullName evidence="4">Transmembrane protein</fullName>
    </recommendedName>
</protein>
<dbReference type="EMBL" id="CAJZBQ010000013">
    <property type="protein sequence ID" value="CAG9315125.1"/>
    <property type="molecule type" value="Genomic_DNA"/>
</dbReference>
<keyword evidence="1" id="KW-1133">Transmembrane helix</keyword>
<comment type="caution">
    <text evidence="2">The sequence shown here is derived from an EMBL/GenBank/DDBJ whole genome shotgun (WGS) entry which is preliminary data.</text>
</comment>
<proteinExistence type="predicted"/>
<keyword evidence="1" id="KW-0472">Membrane</keyword>
<sequence>MNWKQKKMLIEDISEELNKARVANRDKEMKEEIIDHMGYLVYMGGRGAVFSYIFLSFVGPLLFKFPRRLIRYPMLFGLLFTWRDLYFFGADVNLRLHSGRILSQFSQLPDGSQLKDFYVQMQSKYNLNLV</sequence>
<name>A0AAU9IJY6_9CILI</name>
<dbReference type="AlphaFoldDB" id="A0AAU9IJY6"/>
<dbReference type="Proteomes" id="UP001162131">
    <property type="component" value="Unassembled WGS sequence"/>
</dbReference>
<reference evidence="2" key="1">
    <citation type="submission" date="2021-09" db="EMBL/GenBank/DDBJ databases">
        <authorList>
            <consortium name="AG Swart"/>
            <person name="Singh M."/>
            <person name="Singh A."/>
            <person name="Seah K."/>
            <person name="Emmerich C."/>
        </authorList>
    </citation>
    <scope>NUCLEOTIDE SEQUENCE</scope>
    <source>
        <strain evidence="2">ATCC30299</strain>
    </source>
</reference>
<feature type="transmembrane region" description="Helical" evidence="1">
    <location>
        <begin position="39"/>
        <end position="63"/>
    </location>
</feature>
<accession>A0AAU9IJY6</accession>
<evidence type="ECO:0000313" key="3">
    <source>
        <dbReference type="Proteomes" id="UP001162131"/>
    </source>
</evidence>
<gene>
    <name evidence="2" type="ORF">BSTOLATCC_MIC12899</name>
</gene>
<keyword evidence="1" id="KW-0812">Transmembrane</keyword>
<evidence type="ECO:0008006" key="4">
    <source>
        <dbReference type="Google" id="ProtNLM"/>
    </source>
</evidence>
<evidence type="ECO:0000256" key="1">
    <source>
        <dbReference type="SAM" id="Phobius"/>
    </source>
</evidence>
<keyword evidence="3" id="KW-1185">Reference proteome</keyword>
<organism evidence="2 3">
    <name type="scientific">Blepharisma stoltei</name>
    <dbReference type="NCBI Taxonomy" id="1481888"/>
    <lineage>
        <taxon>Eukaryota</taxon>
        <taxon>Sar</taxon>
        <taxon>Alveolata</taxon>
        <taxon>Ciliophora</taxon>
        <taxon>Postciliodesmatophora</taxon>
        <taxon>Heterotrichea</taxon>
        <taxon>Heterotrichida</taxon>
        <taxon>Blepharismidae</taxon>
        <taxon>Blepharisma</taxon>
    </lineage>
</organism>
<evidence type="ECO:0000313" key="2">
    <source>
        <dbReference type="EMBL" id="CAG9315125.1"/>
    </source>
</evidence>